<dbReference type="SUPFAM" id="SSF55785">
    <property type="entry name" value="PYP-like sensor domain (PAS domain)"/>
    <property type="match status" value="1"/>
</dbReference>
<dbReference type="NCBIfam" id="TIGR00229">
    <property type="entry name" value="sensory_box"/>
    <property type="match status" value="1"/>
</dbReference>
<gene>
    <name evidence="1" type="ORF">H6G24_36325</name>
</gene>
<dbReference type="CDD" id="cd00130">
    <property type="entry name" value="PAS"/>
    <property type="match status" value="1"/>
</dbReference>
<protein>
    <submittedName>
        <fullName evidence="1">PAS domain S-box protein</fullName>
    </submittedName>
</protein>
<evidence type="ECO:0000313" key="2">
    <source>
        <dbReference type="Proteomes" id="UP000658514"/>
    </source>
</evidence>
<dbReference type="Gene3D" id="3.30.450.20">
    <property type="entry name" value="PAS domain"/>
    <property type="match status" value="1"/>
</dbReference>
<sequence>MNNLLSHTQENHIRERKSLAVNDSKKYGVIIFDYQLQIKHINQQALTMIGWNLHEAQGKIFTEIMQVVEQQTLLNLENKIISTIKEKATLYFHKGILLIAKNGNMIPIANSINSFKNDQGELTGGVIVFWEER</sequence>
<dbReference type="InterPro" id="IPR000014">
    <property type="entry name" value="PAS"/>
</dbReference>
<proteinExistence type="predicted"/>
<evidence type="ECO:0000313" key="1">
    <source>
        <dbReference type="EMBL" id="MBD2200850.1"/>
    </source>
</evidence>
<comment type="caution">
    <text evidence="1">The sequence shown here is derived from an EMBL/GenBank/DDBJ whole genome shotgun (WGS) entry which is preliminary data.</text>
</comment>
<organism evidence="1 2">
    <name type="scientific">Calothrix parietina FACHB-288</name>
    <dbReference type="NCBI Taxonomy" id="2692896"/>
    <lineage>
        <taxon>Bacteria</taxon>
        <taxon>Bacillati</taxon>
        <taxon>Cyanobacteriota</taxon>
        <taxon>Cyanophyceae</taxon>
        <taxon>Nostocales</taxon>
        <taxon>Calotrichaceae</taxon>
        <taxon>Calothrix</taxon>
    </lineage>
</organism>
<keyword evidence="2" id="KW-1185">Reference proteome</keyword>
<reference evidence="1 2" key="1">
    <citation type="journal article" date="2020" name="ISME J.">
        <title>Comparative genomics reveals insights into cyanobacterial evolution and habitat adaptation.</title>
        <authorList>
            <person name="Chen M.Y."/>
            <person name="Teng W.K."/>
            <person name="Zhao L."/>
            <person name="Hu C.X."/>
            <person name="Zhou Y.K."/>
            <person name="Han B.P."/>
            <person name="Song L.R."/>
            <person name="Shu W.S."/>
        </authorList>
    </citation>
    <scope>NUCLEOTIDE SEQUENCE [LARGE SCALE GENOMIC DNA]</scope>
    <source>
        <strain evidence="1 2">FACHB-288</strain>
    </source>
</reference>
<name>A0ABR8AMS1_9CYAN</name>
<dbReference type="Proteomes" id="UP000658514">
    <property type="component" value="Unassembled WGS sequence"/>
</dbReference>
<dbReference type="RefSeq" id="WP_190552111.1">
    <property type="nucleotide sequence ID" value="NZ_CAWPNO010000026.1"/>
</dbReference>
<dbReference type="InterPro" id="IPR035965">
    <property type="entry name" value="PAS-like_dom_sf"/>
</dbReference>
<accession>A0ABR8AMS1</accession>
<dbReference type="EMBL" id="JACJQH010000121">
    <property type="protein sequence ID" value="MBD2200850.1"/>
    <property type="molecule type" value="Genomic_DNA"/>
</dbReference>